<dbReference type="InterPro" id="IPR054595">
    <property type="entry name" value="DBL_C"/>
</dbReference>
<feature type="compositionally biased region" description="Acidic residues" evidence="2">
    <location>
        <begin position="765"/>
        <end position="778"/>
    </location>
</feature>
<evidence type="ECO:0000259" key="6">
    <source>
        <dbReference type="Pfam" id="PF15447"/>
    </source>
</evidence>
<reference evidence="10" key="1">
    <citation type="submission" date="2015-07" db="EMBL/GenBank/DDBJ databases">
        <title>Annotation of Plasmodium falciparum RAJ116.</title>
        <authorList>
            <consortium name="The Broad Institute Genome Sequencing Platform"/>
            <person name="Volkman S.K."/>
            <person name="Neafsey D.E."/>
            <person name="Dash A.P."/>
            <person name="Chitnis C.E."/>
            <person name="Hartl D.L."/>
            <person name="Young S.K."/>
            <person name="Zeng Q."/>
            <person name="Koehrsen M."/>
            <person name="Alvarado L."/>
            <person name="Berlin A."/>
            <person name="Borenstein D."/>
            <person name="Chapman S.B."/>
            <person name="Chen Z."/>
            <person name="Engels R."/>
            <person name="Freedman E."/>
            <person name="Gellesch M."/>
            <person name="Goldberg J."/>
            <person name="Griggs A."/>
            <person name="Gujja S."/>
            <person name="Heilman E.R."/>
            <person name="Heiman D.I."/>
            <person name="Howarth C."/>
            <person name="Jen D."/>
            <person name="Larson L."/>
            <person name="Mehta T."/>
            <person name="Neiman D."/>
            <person name="Park D."/>
            <person name="Pearson M."/>
            <person name="Roberts A."/>
            <person name="Saif S."/>
            <person name="Shea T."/>
            <person name="Shenoy N."/>
            <person name="Sisk P."/>
            <person name="Stolte C."/>
            <person name="Sykes S."/>
            <person name="Walk T."/>
            <person name="White J."/>
            <person name="Yandava C."/>
            <person name="Haas B."/>
            <person name="Henn M.R."/>
            <person name="Nusbaum C."/>
            <person name="Birren B."/>
        </authorList>
    </citation>
    <scope>NUCLEOTIDE SEQUENCE [LARGE SCALE GENOMIC DNA]</scope>
    <source>
        <strain evidence="10">RAJ116</strain>
    </source>
</reference>
<gene>
    <name evidence="9" type="ORF">PFLG_01347</name>
</gene>
<feature type="compositionally biased region" description="Basic and acidic residues" evidence="2">
    <location>
        <begin position="852"/>
        <end position="867"/>
    </location>
</feature>
<evidence type="ECO:0000256" key="1">
    <source>
        <dbReference type="SAM" id="Coils"/>
    </source>
</evidence>
<sequence>MATGSGGDSSRDESVKHLFDRIGKKVYEKTEKIAKRYTTELHGDLSKASYPNDENPEGSTENNPCKLQYDYNTNVTHGFGQEYPCETDIVERFSDKEGAQCTDQQIEGNDRNNGGACAPYRRLNLCVRNLQNISHINKINNKHNLLVEVCLAAKHEGDSITGRYPQYQATYGDVGSTMCTMLARSFADIGDIIRGKDLYRGNKKEKKKRDELENNLKKIFGDIYNELTTTNGVKSRYNGDEDNNFFKLREDWWTANRETVWKAITCNAGSYQYSQPTCSEEPLSQQKCSCPNAGVPTNFDYVPQYLRWFEEWGEDFCRKKKKKIPNVKTNCRQVEEGKEKYCTVGGYNCEGTIRKQYIYRLDTDCTKCSLACKTFAEWIDNQKHQFDKQVKKYTNEISGGDGRRQKRSTHSTKEYKGYEKHFNEELRNEGKDVRSFLQLLSKEKICKERIQVGEETANYGNFENESNTFSHTEYCEPCPMCGVDCSSGNCIKKEENTCNEETTEKVYPDSNTTKIPKLTAEKRKRGILKKYEKFCQKNEENDQIKNWECHYEKKNEEDENDESGDSNNCILGEWKTFKNERNPISYYSFFYGSIIDMLNDSIEWREGLKKCLQNDKKDCISKCNSRCDCYKRWVDKKKTEWTKIKEHFLKQEDMRKDIGKDTDPGKFLEFYLKSNFLDDMTKAHADTKVIEKFREILGKENEDGLPNFSNEKRIIEEFLNGEQKKAEDCLNTHTKDDCPKVESPLRSDTSHDGPQSPAPNHEEHELSDDEDDDDDDEEHGTTDDHQDEEGKAPDGEVEPPKETTKEVNPCQIVQTLFGDKTNLEKACTQKYGKNNSRLGWKCIPTGNTSNDNKGESSGKGDGAEAKIRTARSTPDKATTSSSNTGAICIPPRRRKLYIDKIKKWAEKQTQPQEAGAPQVVSGEGKVGTESQSSSSSSSSPPSNLRAGDVGLVEAFVESAAVETFFLWDRYKKLNAPQSGSSLGGLGGAGALAAEYGIPSGSEETTPDLQEQLLRGDIPTYFLRLMFYTLADYRDILFGNTGIVVEALSSSDKENMQKIQEKIQQILPKNGGTSLVPKPGTTTPESWWQTHGPDIWNGMICALTYKENGAKDTPPTQDEEVKKALLDGEGKKPQKHQYEYETVELKEENETGARSGSSLNPETTKLENFVVRPTFFRYLEEWGGDFCDTRKHLLEKIYKDCEVEENGARGAKKENPKCSGYGEHCEYNLLNKSYDTLLSLYCPRCATSCRFYRKWIRRKKDEYEKQQKAYEQQKKGAQGNSGIYDEKFVKKLDSDYKNIKSFLQKLVSCSKNDSGKDNEKIFEDTEQTFKDAENCKPCSKFKTDCKSGKCDKTKGQECQSKTHIEAKDIKNGGNSSEELDMLVSDNSTTEFNGLEACQTSGIFKGIRKEQWTCGNVCGYNVCKPKNSEGKKVSGERNGENQIILITAFVKHWVENFLEDYNNVKHKISHCIKNGENKCINGCNKKCTCVEQWINLKKGEWDIVKKLFIEQYKGEKSDEYYYVRSFLESFIPQITDVNEKEKVIKISKFDNSCGCSADASAQKNDGHKDAIDCMLKNLQEKAKKCEKDPPTCYTLPQSGENSTLVEDDDDPLEEENPEENTVDPPKICPKVEEQKEVEDGTCDAVTPKTVTDENEKKDKDKKEEKSPEAAEAPTETNNTESQTPKDTKPLAPPAPKHPRGGEEKKAKPSLPNPPKVDNPSFQTALMSPTLMWSVGISFAALTYWLLKKKTKSPVDMLRVLQIPQNDYGIPTLKSTNRYIPYASGKYRGKRYIYLEGDSGTDSGYTDHYSDITSSESEYEEMDINDIYVPGSPKYKTLIEVVLEPSKRDTSNKSSGTKDTQNITPSDTPRNKPINDVEWNQLKKNFISKILQNPQNDLPQNNISTDTSINIHPDVSILHDSMEEKPFVTSIHDRDLQNGEEVTYNINLDDHKNMNVSTNHDNIPPKNNQNDLYTGIDLINDSISGNHNVDIYDELLKRKENELFGTNHTKHTTTNSVAKQTHNDPIVNQINLFHKWLDRHRNMCEQWDKNKKEELLDKLKEEWEQDYNNNSGDIHNRYENVLNTDVSIQINMNDPKPINEFTNMDTNPDNFIKDTILDDLDKHPETYFYDIYDDDITYFDIDDEKTPMGDINVDNNNVNSNNMDVPNKVHIEMNIINNKKEIFEEKYPISDIWNI</sequence>
<feature type="compositionally biased region" description="Basic and acidic residues" evidence="2">
    <location>
        <begin position="1648"/>
        <end position="1666"/>
    </location>
</feature>
<accession>A0A0L0CUC9</accession>
<feature type="compositionally biased region" description="Basic and acidic residues" evidence="2">
    <location>
        <begin position="732"/>
        <end position="751"/>
    </location>
</feature>
<keyword evidence="1" id="KW-0175">Coiled coil</keyword>
<protein>
    <submittedName>
        <fullName evidence="9">Erythrocyte membrane protein 1</fullName>
    </submittedName>
</protein>
<feature type="region of interest" description="Disordered" evidence="2">
    <location>
        <begin position="835"/>
        <end position="887"/>
    </location>
</feature>
<dbReference type="Pfam" id="PF22672">
    <property type="entry name" value="DBL_C"/>
    <property type="match status" value="2"/>
</dbReference>
<evidence type="ECO:0000259" key="4">
    <source>
        <dbReference type="Pfam" id="PF05424"/>
    </source>
</evidence>
<dbReference type="GO" id="GO:0016020">
    <property type="term" value="C:membrane"/>
    <property type="evidence" value="ECO:0007669"/>
    <property type="project" value="InterPro"/>
</dbReference>
<organism evidence="9 10">
    <name type="scientific">Plasmodium falciparum RAJ116</name>
    <dbReference type="NCBI Taxonomy" id="580058"/>
    <lineage>
        <taxon>Eukaryota</taxon>
        <taxon>Sar</taxon>
        <taxon>Alveolata</taxon>
        <taxon>Apicomplexa</taxon>
        <taxon>Aconoidasida</taxon>
        <taxon>Haemosporida</taxon>
        <taxon>Plasmodiidae</taxon>
        <taxon>Plasmodium</taxon>
        <taxon>Plasmodium (Laverania)</taxon>
    </lineage>
</organism>
<feature type="domain" description="Duffy-binding-like" evidence="3">
    <location>
        <begin position="589"/>
        <end position="736"/>
    </location>
</feature>
<evidence type="ECO:0000259" key="5">
    <source>
        <dbReference type="Pfam" id="PF15445"/>
    </source>
</evidence>
<evidence type="ECO:0000259" key="3">
    <source>
        <dbReference type="Pfam" id="PF03011"/>
    </source>
</evidence>
<dbReference type="Gene3D" id="1.20.58.1930">
    <property type="match status" value="1"/>
</dbReference>
<dbReference type="InterPro" id="IPR008602">
    <property type="entry name" value="Duffy-antigen-binding"/>
</dbReference>
<feature type="domain" description="Duffy-antigen binding" evidence="4">
    <location>
        <begin position="115"/>
        <end position="307"/>
    </location>
</feature>
<feature type="region of interest" description="Disordered" evidence="2">
    <location>
        <begin position="732"/>
        <end position="811"/>
    </location>
</feature>
<dbReference type="InterPro" id="IPR004258">
    <property type="entry name" value="DBL"/>
</dbReference>
<dbReference type="Gene3D" id="1.20.1310.20">
    <property type="entry name" value="Duffy-antigen binding domain"/>
    <property type="match status" value="2"/>
</dbReference>
<feature type="domain" description="Duffy-binding-like" evidence="8">
    <location>
        <begin position="1180"/>
        <end position="1331"/>
    </location>
</feature>
<feature type="region of interest" description="Disordered" evidence="2">
    <location>
        <begin position="1584"/>
        <end position="1718"/>
    </location>
</feature>
<dbReference type="FunFam" id="1.10.1900.40:FF:000001">
    <property type="entry name" value="Erythrocyte membrane protein 1"/>
    <property type="match status" value="1"/>
</dbReference>
<dbReference type="InterPro" id="IPR044932">
    <property type="entry name" value="PfEMP1_ATS_sf"/>
</dbReference>
<feature type="domain" description="Plasmodium falciparum erythrocyte membrane protein 1 acidic terminal segment" evidence="5">
    <location>
        <begin position="1727"/>
        <end position="2192"/>
    </location>
</feature>
<feature type="domain" description="Duffy-binding-like" evidence="8">
    <location>
        <begin position="311"/>
        <end position="473"/>
    </location>
</feature>
<feature type="compositionally biased region" description="Basic and acidic residues" evidence="2">
    <location>
        <begin position="779"/>
        <end position="805"/>
    </location>
</feature>
<dbReference type="InterPro" id="IPR029211">
    <property type="entry name" value="PfEMP1_ATS"/>
</dbReference>
<dbReference type="Pfam" id="PF18562">
    <property type="entry name" value="CIDR1_gamma"/>
    <property type="match status" value="1"/>
</dbReference>
<dbReference type="FunFam" id="1.20.58.1930:FF:000001">
    <property type="entry name" value="Erythrocyte membrane protein 1, PfEMP1"/>
    <property type="match status" value="1"/>
</dbReference>
<feature type="domain" description="Plasmodium falciparum erythrocyte membrane protein-1 N-terminal segment" evidence="6">
    <location>
        <begin position="14"/>
        <end position="49"/>
    </location>
</feature>
<feature type="domain" description="Duffy-antigen binding" evidence="4">
    <location>
        <begin position="887"/>
        <end position="1112"/>
    </location>
</feature>
<evidence type="ECO:0000313" key="9">
    <source>
        <dbReference type="EMBL" id="KNC36060.1"/>
    </source>
</evidence>
<evidence type="ECO:0000313" key="10">
    <source>
        <dbReference type="Proteomes" id="UP000054566"/>
    </source>
</evidence>
<dbReference type="Pfam" id="PF15447">
    <property type="entry name" value="NTS"/>
    <property type="match status" value="1"/>
</dbReference>
<name>A0A0L0CUC9_PLAFA</name>
<dbReference type="Pfam" id="PF05424">
    <property type="entry name" value="Duffy_binding"/>
    <property type="match status" value="2"/>
</dbReference>
<evidence type="ECO:0000259" key="8">
    <source>
        <dbReference type="Pfam" id="PF22672"/>
    </source>
</evidence>
<feature type="compositionally biased region" description="Basic and acidic residues" evidence="2">
    <location>
        <begin position="1627"/>
        <end position="1636"/>
    </location>
</feature>
<feature type="compositionally biased region" description="Polar residues" evidence="2">
    <location>
        <begin position="870"/>
        <end position="885"/>
    </location>
</feature>
<dbReference type="Pfam" id="PF03011">
    <property type="entry name" value="PFEMP"/>
    <property type="match status" value="2"/>
</dbReference>
<feature type="domain" description="Cysteine-rich interdomain region 1 gamma" evidence="7">
    <location>
        <begin position="1375"/>
        <end position="1425"/>
    </location>
</feature>
<evidence type="ECO:0000256" key="2">
    <source>
        <dbReference type="SAM" id="MobiDB-lite"/>
    </source>
</evidence>
<feature type="region of interest" description="Disordered" evidence="2">
    <location>
        <begin position="38"/>
        <end position="64"/>
    </location>
</feature>
<feature type="region of interest" description="Disordered" evidence="2">
    <location>
        <begin position="906"/>
        <end position="944"/>
    </location>
</feature>
<feature type="compositionally biased region" description="Polar residues" evidence="2">
    <location>
        <begin position="1849"/>
        <end position="1865"/>
    </location>
</feature>
<dbReference type="EMBL" id="GG664001">
    <property type="protein sequence ID" value="KNC36060.1"/>
    <property type="molecule type" value="Genomic_DNA"/>
</dbReference>
<feature type="coiled-coil region" evidence="1">
    <location>
        <begin position="1252"/>
        <end position="1279"/>
    </location>
</feature>
<dbReference type="OrthoDB" id="378905at2759"/>
<dbReference type="Gene3D" id="1.10.1900.40">
    <property type="entry name" value="Acidic terminal segments, variant surface antigen of PfEMP1"/>
    <property type="match status" value="2"/>
</dbReference>
<feature type="compositionally biased region" description="Acidic residues" evidence="2">
    <location>
        <begin position="1603"/>
        <end position="1619"/>
    </location>
</feature>
<dbReference type="InterPro" id="IPR042202">
    <property type="entry name" value="Duffy-ag-bd_sf"/>
</dbReference>
<dbReference type="FunFam" id="1.20.58.830:FF:000005">
    <property type="entry name" value="Erythrocyte membrane protein 1, PfEMP1"/>
    <property type="match status" value="1"/>
</dbReference>
<feature type="compositionally biased region" description="Low complexity" evidence="2">
    <location>
        <begin position="930"/>
        <end position="942"/>
    </location>
</feature>
<proteinExistence type="predicted"/>
<dbReference type="InterPro" id="IPR041480">
    <property type="entry name" value="CIDR1_gamma"/>
</dbReference>
<dbReference type="Gene3D" id="1.20.58.830">
    <property type="match status" value="3"/>
</dbReference>
<dbReference type="SUPFAM" id="SSF140924">
    <property type="entry name" value="Duffy binding domain-like"/>
    <property type="match status" value="4"/>
</dbReference>
<evidence type="ECO:0000259" key="7">
    <source>
        <dbReference type="Pfam" id="PF18562"/>
    </source>
</evidence>
<feature type="domain" description="Duffy-binding-like" evidence="3">
    <location>
        <begin position="1447"/>
        <end position="1587"/>
    </location>
</feature>
<dbReference type="Proteomes" id="UP000054566">
    <property type="component" value="Unassembled WGS sequence"/>
</dbReference>
<dbReference type="FunFam" id="1.20.1310.20:FF:000001">
    <property type="entry name" value="Erythrocyte membrane protein 1, PfEMP1"/>
    <property type="match status" value="1"/>
</dbReference>
<dbReference type="GO" id="GO:0046789">
    <property type="term" value="F:host cell surface receptor binding"/>
    <property type="evidence" value="ECO:0007669"/>
    <property type="project" value="InterPro"/>
</dbReference>
<dbReference type="Pfam" id="PF15445">
    <property type="entry name" value="ATS"/>
    <property type="match status" value="1"/>
</dbReference>
<dbReference type="InterPro" id="IPR029210">
    <property type="entry name" value="PfEMP1_NTS"/>
</dbReference>
<feature type="compositionally biased region" description="Low complexity" evidence="2">
    <location>
        <begin position="1667"/>
        <end position="1679"/>
    </location>
</feature>
<feature type="region of interest" description="Disordered" evidence="2">
    <location>
        <begin position="1843"/>
        <end position="1871"/>
    </location>
</feature>
<reference evidence="10" key="2">
    <citation type="submission" date="2015-07" db="EMBL/GenBank/DDBJ databases">
        <title>The genome sequence of Plasmodium falciparum RAJ116.</title>
        <authorList>
            <consortium name="The Broad Institute Genome Sequencing Platform"/>
            <person name="Volkman S.K."/>
            <person name="Neafsey D.E."/>
            <person name="Dash A.P."/>
            <person name="Chitnis C.E."/>
            <person name="Hartl D.L."/>
            <person name="Young S.K."/>
            <person name="Kodira C.D."/>
            <person name="Zeng Q."/>
            <person name="Koehrsen M."/>
            <person name="Godfrey P."/>
            <person name="Alvarado L."/>
            <person name="Berlin A."/>
            <person name="Borenstein D."/>
            <person name="Chen Z."/>
            <person name="Engels R."/>
            <person name="Freedman E."/>
            <person name="Gellesch M."/>
            <person name="Goldberg J."/>
            <person name="Griggs A."/>
            <person name="Gujja S."/>
            <person name="Heiman D."/>
            <person name="Hepburn T."/>
            <person name="Howarth C."/>
            <person name="Jen D."/>
            <person name="Larson L."/>
            <person name="Lewis B."/>
            <person name="Mehta T."/>
            <person name="Park D."/>
            <person name="Pearson M."/>
            <person name="Roberts A."/>
            <person name="Saif S."/>
            <person name="Shea T."/>
            <person name="Shenoy N."/>
            <person name="Sisk P."/>
            <person name="Stolte C."/>
            <person name="Sykes S."/>
            <person name="Walk T."/>
            <person name="White J."/>
            <person name="Yandava C."/>
            <person name="Wirth D.F."/>
            <person name="Nusbaum C."/>
            <person name="Birren B."/>
        </authorList>
    </citation>
    <scope>NUCLEOTIDE SEQUENCE [LARGE SCALE GENOMIC DNA]</scope>
    <source>
        <strain evidence="10">RAJ116</strain>
    </source>
</reference>